<dbReference type="Pfam" id="PF00528">
    <property type="entry name" value="BPD_transp_1"/>
    <property type="match status" value="1"/>
</dbReference>
<dbReference type="PROSITE" id="PS50928">
    <property type="entry name" value="ABC_TM1"/>
    <property type="match status" value="1"/>
</dbReference>
<dbReference type="GO" id="GO:0055085">
    <property type="term" value="P:transmembrane transport"/>
    <property type="evidence" value="ECO:0007669"/>
    <property type="project" value="InterPro"/>
</dbReference>
<evidence type="ECO:0000256" key="1">
    <source>
        <dbReference type="ARBA" id="ARBA00004651"/>
    </source>
</evidence>
<dbReference type="InterPro" id="IPR000515">
    <property type="entry name" value="MetI-like"/>
</dbReference>
<organism evidence="9 10">
    <name type="scientific">Nakamurella flava</name>
    <dbReference type="NCBI Taxonomy" id="2576308"/>
    <lineage>
        <taxon>Bacteria</taxon>
        <taxon>Bacillati</taxon>
        <taxon>Actinomycetota</taxon>
        <taxon>Actinomycetes</taxon>
        <taxon>Nakamurellales</taxon>
        <taxon>Nakamurellaceae</taxon>
        <taxon>Nakamurella</taxon>
    </lineage>
</organism>
<gene>
    <name evidence="9" type="ORF">FDO65_16225</name>
</gene>
<name>A0A4V6CRI4_9ACTN</name>
<dbReference type="CDD" id="cd06261">
    <property type="entry name" value="TM_PBP2"/>
    <property type="match status" value="1"/>
</dbReference>
<keyword evidence="5 7" id="KW-1133">Transmembrane helix</keyword>
<keyword evidence="6 7" id="KW-0472">Membrane</keyword>
<evidence type="ECO:0000256" key="5">
    <source>
        <dbReference type="ARBA" id="ARBA00022989"/>
    </source>
</evidence>
<proteinExistence type="inferred from homology"/>
<dbReference type="Gene3D" id="1.10.3720.10">
    <property type="entry name" value="MetI-like"/>
    <property type="match status" value="1"/>
</dbReference>
<evidence type="ECO:0000256" key="7">
    <source>
        <dbReference type="RuleBase" id="RU363032"/>
    </source>
</evidence>
<feature type="transmembrane region" description="Helical" evidence="7">
    <location>
        <begin position="216"/>
        <end position="235"/>
    </location>
</feature>
<keyword evidence="4 7" id="KW-0812">Transmembrane</keyword>
<evidence type="ECO:0000259" key="8">
    <source>
        <dbReference type="PROSITE" id="PS50928"/>
    </source>
</evidence>
<dbReference type="OrthoDB" id="9812701at2"/>
<reference evidence="9 10" key="1">
    <citation type="submission" date="2019-05" db="EMBL/GenBank/DDBJ databases">
        <title>Nakamurella sp. N5BH11, whole genome shotgun sequence.</title>
        <authorList>
            <person name="Tuo L."/>
        </authorList>
    </citation>
    <scope>NUCLEOTIDE SEQUENCE [LARGE SCALE GENOMIC DNA]</scope>
    <source>
        <strain evidence="9 10">N5BH11</strain>
    </source>
</reference>
<accession>A0A4V6CRI4</accession>
<keyword evidence="3" id="KW-1003">Cell membrane</keyword>
<dbReference type="Pfam" id="PF12911">
    <property type="entry name" value="OppC_N"/>
    <property type="match status" value="1"/>
</dbReference>
<dbReference type="Proteomes" id="UP000306985">
    <property type="component" value="Unassembled WGS sequence"/>
</dbReference>
<evidence type="ECO:0000256" key="3">
    <source>
        <dbReference type="ARBA" id="ARBA00022475"/>
    </source>
</evidence>
<feature type="transmembrane region" description="Helical" evidence="7">
    <location>
        <begin position="255"/>
        <end position="279"/>
    </location>
</feature>
<feature type="domain" description="ABC transmembrane type-1" evidence="8">
    <location>
        <begin position="87"/>
        <end position="276"/>
    </location>
</feature>
<comment type="subcellular location">
    <subcellularLocation>
        <location evidence="1 7">Cell membrane</location>
        <topology evidence="1 7">Multi-pass membrane protein</topology>
    </subcellularLocation>
</comment>
<dbReference type="PANTHER" id="PTHR43386:SF1">
    <property type="entry name" value="D,D-DIPEPTIDE TRANSPORT SYSTEM PERMEASE PROTEIN DDPC-RELATED"/>
    <property type="match status" value="1"/>
</dbReference>
<dbReference type="SUPFAM" id="SSF161098">
    <property type="entry name" value="MetI-like"/>
    <property type="match status" value="1"/>
</dbReference>
<protein>
    <submittedName>
        <fullName evidence="9">ABC transporter permease</fullName>
    </submittedName>
</protein>
<evidence type="ECO:0000313" key="9">
    <source>
        <dbReference type="EMBL" id="TKV57695.1"/>
    </source>
</evidence>
<comment type="caution">
    <text evidence="9">The sequence shown here is derived from an EMBL/GenBank/DDBJ whole genome shotgun (WGS) entry which is preliminary data.</text>
</comment>
<dbReference type="PANTHER" id="PTHR43386">
    <property type="entry name" value="OLIGOPEPTIDE TRANSPORT SYSTEM PERMEASE PROTEIN APPC"/>
    <property type="match status" value="1"/>
</dbReference>
<evidence type="ECO:0000256" key="6">
    <source>
        <dbReference type="ARBA" id="ARBA00023136"/>
    </source>
</evidence>
<evidence type="ECO:0000313" key="10">
    <source>
        <dbReference type="Proteomes" id="UP000306985"/>
    </source>
</evidence>
<feature type="transmembrane region" description="Helical" evidence="7">
    <location>
        <begin position="89"/>
        <end position="114"/>
    </location>
</feature>
<dbReference type="InterPro" id="IPR050366">
    <property type="entry name" value="BP-dependent_transpt_permease"/>
</dbReference>
<dbReference type="AlphaFoldDB" id="A0A4V6CRI4"/>
<dbReference type="InterPro" id="IPR035906">
    <property type="entry name" value="MetI-like_sf"/>
</dbReference>
<feature type="transmembrane region" description="Helical" evidence="7">
    <location>
        <begin position="126"/>
        <end position="147"/>
    </location>
</feature>
<sequence>MSSIAVAAPSRFRRSVVRAGGMPRPLALAGVGLLALITLLALTARLLAPHDPVQPVGAINLPPLSAGFPLGTDGIGRDLLSRTLVGIQVSWLSALAVVASGLIIGGLVGLVAGATGGWVDTVLMRVTDLFLALPGALVAIAIVAALGPGLTNTLVGVAIVWWPYYARIVRGEVRALAVRPHVEAARLAGVGPVRIVTRHLLPGIVPTAIVTASLDIGNVVLLLAGLSFLGLGQQAPAPELGADSARALSQVLSQWWVPGIPGLAVLLLSLVANVGGDAVRSLVPVRR</sequence>
<dbReference type="RefSeq" id="WP_137450779.1">
    <property type="nucleotide sequence ID" value="NZ_SZZH01000004.1"/>
</dbReference>
<keyword evidence="10" id="KW-1185">Reference proteome</keyword>
<dbReference type="EMBL" id="SZZH01000004">
    <property type="protein sequence ID" value="TKV57695.1"/>
    <property type="molecule type" value="Genomic_DNA"/>
</dbReference>
<dbReference type="GO" id="GO:0005886">
    <property type="term" value="C:plasma membrane"/>
    <property type="evidence" value="ECO:0007669"/>
    <property type="project" value="UniProtKB-SubCell"/>
</dbReference>
<comment type="similarity">
    <text evidence="7">Belongs to the binding-protein-dependent transport system permease family.</text>
</comment>
<evidence type="ECO:0000256" key="2">
    <source>
        <dbReference type="ARBA" id="ARBA00022448"/>
    </source>
</evidence>
<evidence type="ECO:0000256" key="4">
    <source>
        <dbReference type="ARBA" id="ARBA00022692"/>
    </source>
</evidence>
<dbReference type="InterPro" id="IPR025966">
    <property type="entry name" value="OppC_N"/>
</dbReference>
<keyword evidence="2 7" id="KW-0813">Transport</keyword>